<dbReference type="AlphaFoldDB" id="A0A2K8T7A4"/>
<sequence length="62" mass="7414">MLRERYEPRDLFDEVKPYINLVDGTLSAEAFLSAKSAIFKRLRWRILNHCSTWFIHEQWTGG</sequence>
<gene>
    <name evidence="1" type="ORF">COO91_09710</name>
</gene>
<protein>
    <submittedName>
        <fullName evidence="1">IS4 transposase</fullName>
    </submittedName>
</protein>
<proteinExistence type="predicted"/>
<evidence type="ECO:0000313" key="2">
    <source>
        <dbReference type="Proteomes" id="UP000232003"/>
    </source>
</evidence>
<evidence type="ECO:0000313" key="1">
    <source>
        <dbReference type="EMBL" id="AUB43529.1"/>
    </source>
</evidence>
<reference evidence="1 2" key="1">
    <citation type="submission" date="2017-11" db="EMBL/GenBank/DDBJ databases">
        <title>Complete genome of a free-living desiccation-tolerant cyanobacterium and its photosynthetic adaptation to extreme terrestrial habitat.</title>
        <authorList>
            <person name="Shang J."/>
        </authorList>
    </citation>
    <scope>NUCLEOTIDE SEQUENCE [LARGE SCALE GENOMIC DNA]</scope>
    <source>
        <strain evidence="1 2">CCNUN1</strain>
        <plasmid evidence="2">pnfsy06</plasmid>
    </source>
</reference>
<dbReference type="EMBL" id="CP024791">
    <property type="protein sequence ID" value="AUB43529.1"/>
    <property type="molecule type" value="Genomic_DNA"/>
</dbReference>
<keyword evidence="2" id="KW-1185">Reference proteome</keyword>
<keyword evidence="1" id="KW-0614">Plasmid</keyword>
<dbReference type="KEGG" id="nfl:COO91_09710"/>
<name>A0A2K8T7A4_9NOSO</name>
<geneLocation type="plasmid" evidence="2">
    <name>pnfsy06</name>
</geneLocation>
<accession>A0A2K8T7A4</accession>
<organism evidence="1 2">
    <name type="scientific">Nostoc flagelliforme CCNUN1</name>
    <dbReference type="NCBI Taxonomy" id="2038116"/>
    <lineage>
        <taxon>Bacteria</taxon>
        <taxon>Bacillati</taxon>
        <taxon>Cyanobacteriota</taxon>
        <taxon>Cyanophyceae</taxon>
        <taxon>Nostocales</taxon>
        <taxon>Nostocaceae</taxon>
        <taxon>Nostoc</taxon>
    </lineage>
</organism>
<dbReference type="Proteomes" id="UP000232003">
    <property type="component" value="Plasmid pNFSY06"/>
</dbReference>